<accession>A0ABV8UP52</accession>
<proteinExistence type="predicted"/>
<feature type="signal peptide" evidence="1">
    <location>
        <begin position="1"/>
        <end position="20"/>
    </location>
</feature>
<name>A0ABV8UP52_9PROT</name>
<dbReference type="Proteomes" id="UP001595799">
    <property type="component" value="Unassembled WGS sequence"/>
</dbReference>
<dbReference type="RefSeq" id="WP_382423436.1">
    <property type="nucleotide sequence ID" value="NZ_JBHSCW010000010.1"/>
</dbReference>
<evidence type="ECO:0000313" key="2">
    <source>
        <dbReference type="EMBL" id="MFC4353062.1"/>
    </source>
</evidence>
<organism evidence="2 3">
    <name type="scientific">Fodinicurvata halophila</name>
    <dbReference type="NCBI Taxonomy" id="1419723"/>
    <lineage>
        <taxon>Bacteria</taxon>
        <taxon>Pseudomonadati</taxon>
        <taxon>Pseudomonadota</taxon>
        <taxon>Alphaproteobacteria</taxon>
        <taxon>Rhodospirillales</taxon>
        <taxon>Rhodovibrionaceae</taxon>
        <taxon>Fodinicurvata</taxon>
    </lineage>
</organism>
<keyword evidence="1" id="KW-0732">Signal</keyword>
<gene>
    <name evidence="2" type="ORF">ACFOW6_16050</name>
</gene>
<keyword evidence="3" id="KW-1185">Reference proteome</keyword>
<feature type="chain" id="PRO_5046241751" evidence="1">
    <location>
        <begin position="21"/>
        <end position="149"/>
    </location>
</feature>
<dbReference type="EMBL" id="JBHSCW010000010">
    <property type="protein sequence ID" value="MFC4353062.1"/>
    <property type="molecule type" value="Genomic_DNA"/>
</dbReference>
<protein>
    <submittedName>
        <fullName evidence="2">Uncharacterized protein</fullName>
    </submittedName>
</protein>
<reference evidence="3" key="1">
    <citation type="journal article" date="2019" name="Int. J. Syst. Evol. Microbiol.">
        <title>The Global Catalogue of Microorganisms (GCM) 10K type strain sequencing project: providing services to taxonomists for standard genome sequencing and annotation.</title>
        <authorList>
            <consortium name="The Broad Institute Genomics Platform"/>
            <consortium name="The Broad Institute Genome Sequencing Center for Infectious Disease"/>
            <person name="Wu L."/>
            <person name="Ma J."/>
        </authorList>
    </citation>
    <scope>NUCLEOTIDE SEQUENCE [LARGE SCALE GENOMIC DNA]</scope>
    <source>
        <strain evidence="3">CECT 8472</strain>
    </source>
</reference>
<evidence type="ECO:0000256" key="1">
    <source>
        <dbReference type="SAM" id="SignalP"/>
    </source>
</evidence>
<comment type="caution">
    <text evidence="2">The sequence shown here is derived from an EMBL/GenBank/DDBJ whole genome shotgun (WGS) entry which is preliminary data.</text>
</comment>
<evidence type="ECO:0000313" key="3">
    <source>
        <dbReference type="Proteomes" id="UP001595799"/>
    </source>
</evidence>
<sequence length="149" mass="15779">MPYRIILSLLLLAATQVAQADSHDWIATSTTAMAITGDISVEDDRIVFQNGAALELGALGPDRPGLYRVSSSQNPVLLNGNRLCGDKPPAFVALAHSETSDSLAKSQSLHLKVFDGAEEPPATVTKGMDTDSPGFCALFNYERAGSSQD</sequence>